<evidence type="ECO:0000256" key="1">
    <source>
        <dbReference type="ARBA" id="ARBA00008874"/>
    </source>
</evidence>
<keyword evidence="5" id="KW-1133">Transmembrane helix</keyword>
<evidence type="ECO:0000256" key="3">
    <source>
        <dbReference type="ARBA" id="ARBA00022840"/>
    </source>
</evidence>
<organism evidence="7 8">
    <name type="scientific">Candidatus Nephthysia bennettiae</name>
    <dbReference type="NCBI Taxonomy" id="3127016"/>
    <lineage>
        <taxon>Bacteria</taxon>
        <taxon>Bacillati</taxon>
        <taxon>Candidatus Dormiibacterota</taxon>
        <taxon>Candidatus Dormibacteria</taxon>
        <taxon>Candidatus Dormibacterales</taxon>
        <taxon>Candidatus Dormibacteraceae</taxon>
        <taxon>Candidatus Nephthysia</taxon>
    </lineage>
</organism>
<evidence type="ECO:0000313" key="7">
    <source>
        <dbReference type="EMBL" id="MBJ7600050.1"/>
    </source>
</evidence>
<accession>A0A934N4A3</accession>
<dbReference type="GO" id="GO:0004672">
    <property type="term" value="F:protein kinase activity"/>
    <property type="evidence" value="ECO:0007669"/>
    <property type="project" value="InterPro"/>
</dbReference>
<dbReference type="PANTHER" id="PTHR45832:SF22">
    <property type="entry name" value="SERINE_THREONINE-PROTEIN KINASE SAMKA-RELATED"/>
    <property type="match status" value="1"/>
</dbReference>
<dbReference type="InterPro" id="IPR011009">
    <property type="entry name" value="Kinase-like_dom_sf"/>
</dbReference>
<dbReference type="Pfam" id="PF07714">
    <property type="entry name" value="PK_Tyr_Ser-Thr"/>
    <property type="match status" value="1"/>
</dbReference>
<feature type="non-terminal residue" evidence="7">
    <location>
        <position position="386"/>
    </location>
</feature>
<evidence type="ECO:0000256" key="4">
    <source>
        <dbReference type="SAM" id="MobiDB-lite"/>
    </source>
</evidence>
<keyword evidence="7" id="KW-0808">Transferase</keyword>
<dbReference type="EMBL" id="JAEKNR010000184">
    <property type="protein sequence ID" value="MBJ7600050.1"/>
    <property type="molecule type" value="Genomic_DNA"/>
</dbReference>
<dbReference type="InterPro" id="IPR001245">
    <property type="entry name" value="Ser-Thr/Tyr_kinase_cat_dom"/>
</dbReference>
<gene>
    <name evidence="7" type="ORF">JF922_18480</name>
</gene>
<dbReference type="InterPro" id="IPR000719">
    <property type="entry name" value="Prot_kinase_dom"/>
</dbReference>
<evidence type="ECO:0000256" key="2">
    <source>
        <dbReference type="ARBA" id="ARBA00022741"/>
    </source>
</evidence>
<dbReference type="GO" id="GO:0005524">
    <property type="term" value="F:ATP binding"/>
    <property type="evidence" value="ECO:0007669"/>
    <property type="project" value="UniProtKB-KW"/>
</dbReference>
<evidence type="ECO:0000313" key="8">
    <source>
        <dbReference type="Proteomes" id="UP000612893"/>
    </source>
</evidence>
<dbReference type="Gene3D" id="1.10.510.10">
    <property type="entry name" value="Transferase(Phosphotransferase) domain 1"/>
    <property type="match status" value="1"/>
</dbReference>
<keyword evidence="2" id="KW-0547">Nucleotide-binding</keyword>
<feature type="compositionally biased region" description="Polar residues" evidence="4">
    <location>
        <begin position="350"/>
        <end position="364"/>
    </location>
</feature>
<dbReference type="SUPFAM" id="SSF56112">
    <property type="entry name" value="Protein kinase-like (PK-like)"/>
    <property type="match status" value="1"/>
</dbReference>
<feature type="domain" description="Protein kinase" evidence="6">
    <location>
        <begin position="2"/>
        <end position="296"/>
    </location>
</feature>
<comment type="similarity">
    <text evidence="1">Belongs to the protein kinase superfamily. STE Ser/Thr protein kinase family. STE20 subfamily.</text>
</comment>
<dbReference type="InterPro" id="IPR051931">
    <property type="entry name" value="PAK3-like"/>
</dbReference>
<dbReference type="PROSITE" id="PS50011">
    <property type="entry name" value="PROTEIN_KINASE_DOM"/>
    <property type="match status" value="1"/>
</dbReference>
<keyword evidence="5" id="KW-0812">Transmembrane</keyword>
<dbReference type="RefSeq" id="WP_338203731.1">
    <property type="nucleotide sequence ID" value="NZ_JAEKNR010000184.1"/>
</dbReference>
<evidence type="ECO:0000256" key="5">
    <source>
        <dbReference type="SAM" id="Phobius"/>
    </source>
</evidence>
<keyword evidence="7" id="KW-0418">Kinase</keyword>
<protein>
    <submittedName>
        <fullName evidence="7">Protein kinase family protein</fullName>
    </submittedName>
</protein>
<comment type="caution">
    <text evidence="7">The sequence shown here is derived from an EMBL/GenBank/DDBJ whole genome shotgun (WGS) entry which is preliminary data.</text>
</comment>
<proteinExistence type="inferred from homology"/>
<evidence type="ECO:0000259" key="6">
    <source>
        <dbReference type="PROSITE" id="PS50011"/>
    </source>
</evidence>
<keyword evidence="3" id="KW-0067">ATP-binding</keyword>
<keyword evidence="8" id="KW-1185">Reference proteome</keyword>
<name>A0A934N4A3_9BACT</name>
<reference evidence="7" key="1">
    <citation type="submission" date="2020-10" db="EMBL/GenBank/DDBJ databases">
        <title>Ca. Dormibacterota MAGs.</title>
        <authorList>
            <person name="Montgomery K."/>
        </authorList>
    </citation>
    <scope>NUCLEOTIDE SEQUENCE [LARGE SCALE GENOMIC DNA]</scope>
    <source>
        <strain evidence="7">SC8812_S17_10</strain>
    </source>
</reference>
<keyword evidence="5" id="KW-0472">Membrane</keyword>
<feature type="transmembrane region" description="Helical" evidence="5">
    <location>
        <begin position="320"/>
        <end position="343"/>
    </location>
</feature>
<feature type="region of interest" description="Disordered" evidence="4">
    <location>
        <begin position="350"/>
        <end position="386"/>
    </location>
</feature>
<dbReference type="AlphaFoldDB" id="A0A934N4A3"/>
<dbReference type="Proteomes" id="UP000612893">
    <property type="component" value="Unassembled WGS sequence"/>
</dbReference>
<dbReference type="PANTHER" id="PTHR45832">
    <property type="entry name" value="SERINE/THREONINE-PROTEIN KINASE SAMKA-RELATED-RELATED"/>
    <property type="match status" value="1"/>
</dbReference>
<sequence>MSQAIQPAGAGGRTSSYWTGRVPFDLRPLGHSERTFSARLDSGVPVAVKAVPVDSAEEAQRMLEYLERLASYGNPTLVPILGAEYRAGALWVMSELDDGLSLAELMSRSSLSPSQVISVGLDVLTGLQALQQLGLSHGNLHAGNVHVSRRGRARLGDYALRPRFRPGSSRLGWPDPRVDLAAAGALLCGALGVAPRSEGAELNQAERSVPALVAAVRVMAEGGAGRFAGAALGLFEEASGSRARQPQLDRSREELASLVRGEQPAPRQPAALVSNAVPEPARPRLAAPLLAPAPSTAAVRRGGAVRPAGPAGGRYRNVRWLFLAAALSLLVLTLGLVAAWVFLRPSPAASAQTGSTPAASTGPQTAVAPSAAPAVAPPGEPAQTSP</sequence>